<keyword evidence="1" id="KW-0812">Transmembrane</keyword>
<accession>A0A7Y0XBR8</accession>
<proteinExistence type="predicted"/>
<feature type="non-terminal residue" evidence="2">
    <location>
        <position position="1"/>
    </location>
</feature>
<gene>
    <name evidence="2" type="ORF">HKB16_06545</name>
</gene>
<evidence type="ECO:0000313" key="2">
    <source>
        <dbReference type="EMBL" id="NMU82539.1"/>
    </source>
</evidence>
<feature type="transmembrane region" description="Helical" evidence="1">
    <location>
        <begin position="24"/>
        <end position="41"/>
    </location>
</feature>
<reference evidence="2 3" key="1">
    <citation type="submission" date="2020-04" db="EMBL/GenBank/DDBJ databases">
        <title>Whole-genome sequencing of Vibrio spp. from China reveals different genetic environments of blaCTX-M-14 among diverse lineages.</title>
        <authorList>
            <person name="Zheng Z."/>
            <person name="Ye L."/>
            <person name="Chen S."/>
        </authorList>
    </citation>
    <scope>NUCLEOTIDE SEQUENCE [LARGE SCALE GENOMIC DNA]</scope>
    <source>
        <strain evidence="2 3">Vb0551</strain>
    </source>
</reference>
<dbReference type="Proteomes" id="UP000518904">
    <property type="component" value="Unassembled WGS sequence"/>
</dbReference>
<sequence>ALIMLLIAAALVQLLQDNVIEYVIQGIMVVIFIVCFVSLRFDRKWTHFLRGLAVVWIAAIAAKHLFHIKEMSILMLSLTFVFFYGTF</sequence>
<keyword evidence="1" id="KW-1133">Transmembrane helix</keyword>
<dbReference type="EMBL" id="JABCLB010000775">
    <property type="protein sequence ID" value="NMU82539.1"/>
    <property type="molecule type" value="Genomic_DNA"/>
</dbReference>
<evidence type="ECO:0000256" key="1">
    <source>
        <dbReference type="SAM" id="Phobius"/>
    </source>
</evidence>
<comment type="caution">
    <text evidence="2">The sequence shown here is derived from an EMBL/GenBank/DDBJ whole genome shotgun (WGS) entry which is preliminary data.</text>
</comment>
<name>A0A7Y0XBR8_VIBPH</name>
<dbReference type="AlphaFoldDB" id="A0A7Y0XBR8"/>
<feature type="non-terminal residue" evidence="2">
    <location>
        <position position="87"/>
    </location>
</feature>
<feature type="transmembrane region" description="Helical" evidence="1">
    <location>
        <begin position="48"/>
        <end position="65"/>
    </location>
</feature>
<keyword evidence="2" id="KW-0406">Ion transport</keyword>
<keyword evidence="2" id="KW-0813">Transport</keyword>
<evidence type="ECO:0000313" key="3">
    <source>
        <dbReference type="Proteomes" id="UP000518904"/>
    </source>
</evidence>
<keyword evidence="1" id="KW-0472">Membrane</keyword>
<keyword evidence="2" id="KW-0407">Ion channel</keyword>
<organism evidence="2 3">
    <name type="scientific">Vibrio parahaemolyticus</name>
    <dbReference type="NCBI Taxonomy" id="670"/>
    <lineage>
        <taxon>Bacteria</taxon>
        <taxon>Pseudomonadati</taxon>
        <taxon>Pseudomonadota</taxon>
        <taxon>Gammaproteobacteria</taxon>
        <taxon>Vibrionales</taxon>
        <taxon>Vibrionaceae</taxon>
        <taxon>Vibrio</taxon>
    </lineage>
</organism>
<protein>
    <submittedName>
        <fullName evidence="2">Two pore domain potassium channel family protein</fullName>
    </submittedName>
</protein>
<dbReference type="GO" id="GO:0034220">
    <property type="term" value="P:monoatomic ion transmembrane transport"/>
    <property type="evidence" value="ECO:0007669"/>
    <property type="project" value="UniProtKB-KW"/>
</dbReference>